<dbReference type="PANTHER" id="PTHR24141:SF1">
    <property type="entry name" value="2-5A-DEPENDENT RIBONUCLEASE"/>
    <property type="match status" value="1"/>
</dbReference>
<dbReference type="Pfam" id="PF12796">
    <property type="entry name" value="Ank_2"/>
    <property type="match status" value="1"/>
</dbReference>
<organism evidence="5 6">
    <name type="scientific">Candidatus Mesenet longicola</name>
    <dbReference type="NCBI Taxonomy" id="1892558"/>
    <lineage>
        <taxon>Bacteria</taxon>
        <taxon>Pseudomonadati</taxon>
        <taxon>Pseudomonadota</taxon>
        <taxon>Alphaproteobacteria</taxon>
        <taxon>Rickettsiales</taxon>
        <taxon>Anaplasmataceae</taxon>
        <taxon>Candidatus Mesenet</taxon>
    </lineage>
</organism>
<evidence type="ECO:0008006" key="7">
    <source>
        <dbReference type="Google" id="ProtNLM"/>
    </source>
</evidence>
<name>A0A8J3HUL1_9RICK</name>
<protein>
    <recommendedName>
        <fullName evidence="7">Ankyrin repeat domain-containing protein</fullName>
    </recommendedName>
</protein>
<dbReference type="EMBL" id="BNGU01000009">
    <property type="protein sequence ID" value="GHM59340.1"/>
    <property type="molecule type" value="Genomic_DNA"/>
</dbReference>
<keyword evidence="2 3" id="KW-0040">ANK repeat</keyword>
<evidence type="ECO:0000256" key="3">
    <source>
        <dbReference type="PROSITE-ProRule" id="PRU00023"/>
    </source>
</evidence>
<gene>
    <name evidence="5" type="ORF">sL5_03330</name>
</gene>
<dbReference type="SMART" id="SM00248">
    <property type="entry name" value="ANK"/>
    <property type="match status" value="1"/>
</dbReference>
<evidence type="ECO:0000313" key="5">
    <source>
        <dbReference type="EMBL" id="GHM59340.1"/>
    </source>
</evidence>
<dbReference type="InterPro" id="IPR002110">
    <property type="entry name" value="Ankyrin_rpt"/>
</dbReference>
<evidence type="ECO:0000313" key="6">
    <source>
        <dbReference type="Proteomes" id="UP000637906"/>
    </source>
</evidence>
<evidence type="ECO:0000256" key="2">
    <source>
        <dbReference type="ARBA" id="ARBA00023043"/>
    </source>
</evidence>
<keyword evidence="6" id="KW-1185">Reference proteome</keyword>
<evidence type="ECO:0000256" key="1">
    <source>
        <dbReference type="ARBA" id="ARBA00022737"/>
    </source>
</evidence>
<comment type="caution">
    <text evidence="5">The sequence shown here is derived from an EMBL/GenBank/DDBJ whole genome shotgun (WGS) entry which is preliminary data.</text>
</comment>
<dbReference type="PANTHER" id="PTHR24141">
    <property type="entry name" value="2-5A-DEPENDENT RIBONUCLEASE"/>
    <property type="match status" value="1"/>
</dbReference>
<keyword evidence="1" id="KW-0677">Repeat</keyword>
<sequence length="285" mass="32759">MQSGKSSISLGNFGKLKITSNVTLQDIKEFCKVNEPLDEYTKYDVLKSIINHLHSLDDDADQNEIYFSIMRFIYKKGFDFNKKHSPGNYGNTQLLWDISYGRAITPEASLILLREFDANPFICDKDNKNALHFLLLKGHDVQRCIVDEVLNHKDIKKHIDDKTIYGDTALHIACARRDEKFITQLLEKGASLEIKNKNGQIPTDMLHLNEQERLEFLSSEAYLDPSTVIDRDLEHLATINKEIFNSDPQAIVEKIQEIREVTIKERPEVSQNPTLSKPMEQSHSI</sequence>
<evidence type="ECO:0000256" key="4">
    <source>
        <dbReference type="SAM" id="MobiDB-lite"/>
    </source>
</evidence>
<dbReference type="Gene3D" id="1.25.40.20">
    <property type="entry name" value="Ankyrin repeat-containing domain"/>
    <property type="match status" value="1"/>
</dbReference>
<accession>A0A8J3HUL1</accession>
<dbReference type="InterPro" id="IPR036770">
    <property type="entry name" value="Ankyrin_rpt-contain_sf"/>
</dbReference>
<feature type="repeat" description="ANK" evidence="3">
    <location>
        <begin position="165"/>
        <end position="197"/>
    </location>
</feature>
<dbReference type="Proteomes" id="UP000637906">
    <property type="component" value="Unassembled WGS sequence"/>
</dbReference>
<dbReference type="AlphaFoldDB" id="A0A8J3HUL1"/>
<dbReference type="GO" id="GO:0006396">
    <property type="term" value="P:RNA processing"/>
    <property type="evidence" value="ECO:0007669"/>
    <property type="project" value="TreeGrafter"/>
</dbReference>
<feature type="region of interest" description="Disordered" evidence="4">
    <location>
        <begin position="265"/>
        <end position="285"/>
    </location>
</feature>
<reference evidence="5 6" key="1">
    <citation type="journal article" date="2021" name="Microb. Ecol.">
        <title>Candidatus Mesenet longicola: Novel Endosymbionts of Brontispa longissima that Induce Cytoplasmic Incompatibility.</title>
        <authorList>
            <person name="Takano S."/>
            <person name="Gotoh Y."/>
            <person name="Hayashi T."/>
        </authorList>
    </citation>
    <scope>NUCLEOTIDE SEQUENCE [LARGE SCALE GENOMIC DNA]</scope>
    <source>
        <strain evidence="5">L5</strain>
    </source>
</reference>
<proteinExistence type="predicted"/>
<dbReference type="GO" id="GO:0004540">
    <property type="term" value="F:RNA nuclease activity"/>
    <property type="evidence" value="ECO:0007669"/>
    <property type="project" value="TreeGrafter"/>
</dbReference>
<dbReference type="GO" id="GO:0003723">
    <property type="term" value="F:RNA binding"/>
    <property type="evidence" value="ECO:0007669"/>
    <property type="project" value="TreeGrafter"/>
</dbReference>
<dbReference type="SUPFAM" id="SSF48403">
    <property type="entry name" value="Ankyrin repeat"/>
    <property type="match status" value="1"/>
</dbReference>
<dbReference type="PROSITE" id="PS50297">
    <property type="entry name" value="ANK_REP_REGION"/>
    <property type="match status" value="1"/>
</dbReference>
<dbReference type="PROSITE" id="PS50088">
    <property type="entry name" value="ANK_REPEAT"/>
    <property type="match status" value="1"/>
</dbReference>
<feature type="compositionally biased region" description="Polar residues" evidence="4">
    <location>
        <begin position="269"/>
        <end position="285"/>
    </location>
</feature>